<protein>
    <submittedName>
        <fullName evidence="1">Uncharacterized protein</fullName>
    </submittedName>
</protein>
<dbReference type="EMBL" id="SRYZ01000066">
    <property type="protein sequence ID" value="TGX99431.1"/>
    <property type="molecule type" value="Genomic_DNA"/>
</dbReference>
<keyword evidence="2" id="KW-1185">Reference proteome</keyword>
<organism evidence="1 2">
    <name type="scientific">Bacteroides muris</name>
    <name type="common">ex Afrizal et al. 2022</name>
    <dbReference type="NCBI Taxonomy" id="2516960"/>
    <lineage>
        <taxon>Bacteria</taxon>
        <taxon>Pseudomonadati</taxon>
        <taxon>Bacteroidota</taxon>
        <taxon>Bacteroidia</taxon>
        <taxon>Bacteroidales</taxon>
        <taxon>Bacteroidaceae</taxon>
        <taxon>Bacteroides</taxon>
    </lineage>
</organism>
<evidence type="ECO:0000313" key="1">
    <source>
        <dbReference type="EMBL" id="TGX99431.1"/>
    </source>
</evidence>
<sequence length="421" mass="48432">MSEFRYKVLWVDDLSGTQDKIFASGFESVADEYGIDITMFTNWEEAEADLRKDFKSYSAIILDANCKYGKNDNKTDELFIPSVVSSLARMFGEKRQAKPWYILSAGTMSKFDDVIQIAEREHATHQEEWGNMVYLKDAIDNSINSVDTMFKNIVKVANTQNANIIAFNFQDVFKYLGEGKLICKEARTIMMDMLCTFYYPADNWQFKYDGNPLRKVMEYIFRAAYNYGLLPQECFERDNQLNLLESNRYMSGLVTKHSELRYGSDNDTIFPKSIGNITLQILNFTNTDSHTNEEHPYTIDDKDLEISENEKELYFSYVLQLCHVIKSFGAFIDKHPDKETNRKMKRAVSTAVPSINDSVTSPVGQRSMILVSENGPYILNCRLAPCFAKYEGKYAIITEINANKGKDVADFPYYAKINIEN</sequence>
<dbReference type="AlphaFoldDB" id="A0A4S2AG26"/>
<reference evidence="1 2" key="1">
    <citation type="submission" date="2019-04" db="EMBL/GenBank/DDBJ databases">
        <title>Microbes associate with the intestines of laboratory mice.</title>
        <authorList>
            <person name="Navarre W."/>
            <person name="Wong E."/>
            <person name="Huang K."/>
            <person name="Tropini C."/>
            <person name="Ng K."/>
            <person name="Yu B."/>
        </authorList>
    </citation>
    <scope>NUCLEOTIDE SEQUENCE [LARGE SCALE GENOMIC DNA]</scope>
    <source>
        <strain evidence="1 2">NM69_E16B</strain>
    </source>
</reference>
<accession>A0A4S2AG26</accession>
<comment type="caution">
    <text evidence="1">The sequence shown here is derived from an EMBL/GenBank/DDBJ whole genome shotgun (WGS) entry which is preliminary data.</text>
</comment>
<dbReference type="Proteomes" id="UP000310532">
    <property type="component" value="Unassembled WGS sequence"/>
</dbReference>
<proteinExistence type="predicted"/>
<gene>
    <name evidence="1" type="ORF">E5355_17535</name>
</gene>
<dbReference type="RefSeq" id="WP_136011347.1">
    <property type="nucleotide sequence ID" value="NZ_SRYZ01000066.1"/>
</dbReference>
<evidence type="ECO:0000313" key="2">
    <source>
        <dbReference type="Proteomes" id="UP000310532"/>
    </source>
</evidence>
<name>A0A4S2AG26_9BACE</name>